<evidence type="ECO:0000256" key="12">
    <source>
        <dbReference type="PIRSR" id="PIRSR604809-50"/>
    </source>
</evidence>
<feature type="binding site" evidence="9">
    <location>
        <position position="211"/>
    </location>
    <ligand>
        <name>L-glutamate</name>
        <dbReference type="ChEBI" id="CHEBI:29985"/>
    </ligand>
</feature>
<evidence type="ECO:0000256" key="2">
    <source>
        <dbReference type="ARBA" id="ARBA00009897"/>
    </source>
</evidence>
<feature type="binding site" evidence="10">
    <location>
        <position position="211"/>
    </location>
    <ligand>
        <name>ATP</name>
        <dbReference type="ChEBI" id="CHEBI:30616"/>
    </ligand>
</feature>
<evidence type="ECO:0000256" key="9">
    <source>
        <dbReference type="PIRSR" id="PIRSR604809-1"/>
    </source>
</evidence>
<name>A0A399ENR9_9DEIN</name>
<dbReference type="InterPro" id="IPR014746">
    <property type="entry name" value="Gln_synth/guanido_kin_cat_dom"/>
</dbReference>
<evidence type="ECO:0000256" key="1">
    <source>
        <dbReference type="ARBA" id="ARBA00004496"/>
    </source>
</evidence>
<reference evidence="16 17" key="1">
    <citation type="submission" date="2018-08" db="EMBL/GenBank/DDBJ databases">
        <title>Meiothermus roseus NBRC 110900 genome sequencing project.</title>
        <authorList>
            <person name="Da Costa M.S."/>
            <person name="Albuquerque L."/>
            <person name="Raposo P."/>
            <person name="Froufe H.J.C."/>
            <person name="Barroso C.S."/>
            <person name="Egas C."/>
        </authorList>
    </citation>
    <scope>NUCLEOTIDE SEQUENCE [LARGE SCALE GENOMIC DNA]</scope>
    <source>
        <strain evidence="16 17">NBRC 110900</strain>
    </source>
</reference>
<comment type="cofactor">
    <cofactor evidence="11">
        <name>Mg(2+)</name>
        <dbReference type="ChEBI" id="CHEBI:18420"/>
    </cofactor>
    <text evidence="11">Binds 2 Mg(2+) ions per subunit.</text>
</comment>
<accession>A0A399ENR9</accession>
<feature type="binding site" evidence="10">
    <location>
        <begin position="142"/>
        <end position="144"/>
    </location>
    <ligand>
        <name>ATP</name>
        <dbReference type="ChEBI" id="CHEBI:30616"/>
    </ligand>
</feature>
<dbReference type="GO" id="GO:0005737">
    <property type="term" value="C:cytoplasm"/>
    <property type="evidence" value="ECO:0007669"/>
    <property type="project" value="UniProtKB-SubCell"/>
</dbReference>
<feature type="binding site" evidence="11">
    <location>
        <position position="140"/>
    </location>
    <ligand>
        <name>Mg(2+)</name>
        <dbReference type="ChEBI" id="CHEBI:18420"/>
        <label>1</label>
    </ligand>
</feature>
<keyword evidence="11" id="KW-0479">Metal-binding</keyword>
<keyword evidence="7 10" id="KW-0067">ATP-binding</keyword>
<dbReference type="GO" id="GO:0006542">
    <property type="term" value="P:glutamine biosynthetic process"/>
    <property type="evidence" value="ECO:0007669"/>
    <property type="project" value="TreeGrafter"/>
</dbReference>
<keyword evidence="5 16" id="KW-0436">Ligase</keyword>
<feature type="binding site" evidence="10">
    <location>
        <position position="225"/>
    </location>
    <ligand>
        <name>ATP</name>
        <dbReference type="ChEBI" id="CHEBI:30616"/>
    </ligand>
</feature>
<dbReference type="PROSITE" id="PS00181">
    <property type="entry name" value="GLNA_ATP"/>
    <property type="match status" value="1"/>
</dbReference>
<keyword evidence="6 10" id="KW-0547">Nucleotide-binding</keyword>
<feature type="binding site" evidence="9">
    <location>
        <position position="199"/>
    </location>
    <ligand>
        <name>L-glutamate</name>
        <dbReference type="ChEBI" id="CHEBI:29985"/>
    </ligand>
</feature>
<dbReference type="PROSITE" id="PS51987">
    <property type="entry name" value="GS_CATALYTIC"/>
    <property type="match status" value="1"/>
</dbReference>
<feature type="modified residue" description="O-AMP-tyrosine" evidence="12">
    <location>
        <position position="270"/>
    </location>
</feature>
<feature type="binding site" evidence="9">
    <location>
        <begin position="135"/>
        <end position="136"/>
    </location>
    <ligand>
        <name>L-glutamate</name>
        <dbReference type="ChEBI" id="CHEBI:29985"/>
    </ligand>
</feature>
<evidence type="ECO:0000313" key="16">
    <source>
        <dbReference type="EMBL" id="RIH84699.1"/>
    </source>
</evidence>
<dbReference type="GO" id="GO:0004356">
    <property type="term" value="F:glutamine synthetase activity"/>
    <property type="evidence" value="ECO:0007669"/>
    <property type="project" value="InterPro"/>
</dbReference>
<dbReference type="SUPFAM" id="SSF55931">
    <property type="entry name" value="Glutamine synthetase/guanido kinase"/>
    <property type="match status" value="1"/>
</dbReference>
<evidence type="ECO:0000256" key="13">
    <source>
        <dbReference type="PROSITE-ProRule" id="PRU01331"/>
    </source>
</evidence>
<evidence type="ECO:0000256" key="6">
    <source>
        <dbReference type="ARBA" id="ARBA00022741"/>
    </source>
</evidence>
<dbReference type="GO" id="GO:0046872">
    <property type="term" value="F:metal ion binding"/>
    <property type="evidence" value="ECO:0007669"/>
    <property type="project" value="UniProtKB-KW"/>
</dbReference>
<feature type="domain" description="GS catalytic" evidence="15">
    <location>
        <begin position="1"/>
        <end position="341"/>
    </location>
</feature>
<comment type="similarity">
    <text evidence="2 13 14">Belongs to the glutamine synthetase family.</text>
</comment>
<keyword evidence="17" id="KW-1185">Reference proteome</keyword>
<feature type="binding site" evidence="9">
    <location>
        <position position="232"/>
    </location>
    <ligand>
        <name>L-glutamate</name>
        <dbReference type="ChEBI" id="CHEBI:29985"/>
    </ligand>
</feature>
<comment type="caution">
    <text evidence="16">The sequence shown here is derived from an EMBL/GenBank/DDBJ whole genome shotgun (WGS) entry which is preliminary data.</text>
</comment>
<dbReference type="Proteomes" id="UP000265341">
    <property type="component" value="Unassembled WGS sequence"/>
</dbReference>
<evidence type="ECO:0000256" key="11">
    <source>
        <dbReference type="PIRSR" id="PIRSR604809-3"/>
    </source>
</evidence>
<evidence type="ECO:0000259" key="15">
    <source>
        <dbReference type="PROSITE" id="PS51987"/>
    </source>
</evidence>
<feature type="binding site" evidence="11">
    <location>
        <position position="91"/>
    </location>
    <ligand>
        <name>Mg(2+)</name>
        <dbReference type="ChEBI" id="CHEBI:18420"/>
        <label>1</label>
    </ligand>
</feature>
<dbReference type="GO" id="GO:0005524">
    <property type="term" value="F:ATP binding"/>
    <property type="evidence" value="ECO:0007669"/>
    <property type="project" value="UniProtKB-KW"/>
</dbReference>
<dbReference type="PANTHER" id="PTHR43407">
    <property type="entry name" value="GLUTAMINE SYNTHETASE"/>
    <property type="match status" value="1"/>
</dbReference>
<evidence type="ECO:0000256" key="14">
    <source>
        <dbReference type="RuleBase" id="RU000384"/>
    </source>
</evidence>
<sequence length="341" mass="38323">MGPEAEFFIFDRVAFRNDPFDFGYTVESVEAHPNSNEFGDGHWIRKKEGYFPVPPSDKHQDIRGEMVSLMENIGIEVELHHHEVATAGQAEIDMRFDTLTAMADKLYKYKYVVKNVAARHGKTATFMPKPLFGDNGSGMHTHQSLWKDGQPLFTDPKGYAGLSKLAMHYAAGLLAHGPALSAITSPTVNSYRRLVPGYEAPVNLIISARNRSAAIRVPMYSTNPKAKRIEYRPPDSSGNIYLTFAAMLMAGLDGIRRELTPPTPTDKNLYTLSAREARRIKTLPKSLEEALDALERDHDFLLEGGVFSGELLETWIDLKREEAAQVRLRPSPIEYAMYYDI</sequence>
<keyword evidence="12" id="KW-0597">Phosphoprotein</keyword>
<gene>
    <name evidence="16" type="primary">glnA_2</name>
    <name evidence="16" type="ORF">Mrose_02547</name>
</gene>
<dbReference type="InterPro" id="IPR008146">
    <property type="entry name" value="Gln_synth_cat_dom"/>
</dbReference>
<dbReference type="InterPro" id="IPR004809">
    <property type="entry name" value="Gln_synth_I"/>
</dbReference>
<dbReference type="Gene3D" id="3.30.590.10">
    <property type="entry name" value="Glutamine synthetase/guanido kinase, catalytic domain"/>
    <property type="match status" value="1"/>
</dbReference>
<feature type="binding site" evidence="11">
    <location>
        <position position="230"/>
    </location>
    <ligand>
        <name>Mg(2+)</name>
        <dbReference type="ChEBI" id="CHEBI:18420"/>
        <label>1</label>
    </ligand>
</feature>
<comment type="subcellular location">
    <subcellularLocation>
        <location evidence="1">Cytoplasm</location>
    </subcellularLocation>
</comment>
<dbReference type="GO" id="GO:0016020">
    <property type="term" value="C:membrane"/>
    <property type="evidence" value="ECO:0007669"/>
    <property type="project" value="TreeGrafter"/>
</dbReference>
<dbReference type="InterPro" id="IPR027303">
    <property type="entry name" value="Gln_synth_gly_rich_site"/>
</dbReference>
<dbReference type="SMART" id="SM01230">
    <property type="entry name" value="Gln-synt_C"/>
    <property type="match status" value="1"/>
</dbReference>
<dbReference type="EMBL" id="QWLA01000053">
    <property type="protein sequence ID" value="RIH84699.1"/>
    <property type="molecule type" value="Genomic_DNA"/>
</dbReference>
<evidence type="ECO:0000313" key="17">
    <source>
        <dbReference type="Proteomes" id="UP000265341"/>
    </source>
</evidence>
<evidence type="ECO:0000256" key="10">
    <source>
        <dbReference type="PIRSR" id="PIRSR604809-2"/>
    </source>
</evidence>
<dbReference type="NCBIfam" id="TIGR00653">
    <property type="entry name" value="GlnA"/>
    <property type="match status" value="1"/>
</dbReference>
<evidence type="ECO:0000256" key="8">
    <source>
        <dbReference type="ARBA" id="ARBA00030668"/>
    </source>
</evidence>
<keyword evidence="11" id="KW-0460">Magnesium</keyword>
<dbReference type="GO" id="GO:0019740">
    <property type="term" value="P:nitrogen utilization"/>
    <property type="evidence" value="ECO:0007669"/>
    <property type="project" value="TreeGrafter"/>
</dbReference>
<feature type="binding site" evidence="11">
    <location>
        <position position="83"/>
    </location>
    <ligand>
        <name>Mg(2+)</name>
        <dbReference type="ChEBI" id="CHEBI:18420"/>
        <label>1</label>
    </ligand>
</feature>
<dbReference type="PANTHER" id="PTHR43407:SF1">
    <property type="entry name" value="LENGSIN"/>
    <property type="match status" value="1"/>
</dbReference>
<feature type="binding site" evidence="11">
    <location>
        <position position="4"/>
    </location>
    <ligand>
        <name>Mg(2+)</name>
        <dbReference type="ChEBI" id="CHEBI:18420"/>
        <label>1</label>
    </ligand>
</feature>
<evidence type="ECO:0000256" key="7">
    <source>
        <dbReference type="ARBA" id="ARBA00022840"/>
    </source>
</evidence>
<evidence type="ECO:0000256" key="4">
    <source>
        <dbReference type="ARBA" id="ARBA00022490"/>
    </source>
</evidence>
<evidence type="ECO:0000256" key="3">
    <source>
        <dbReference type="ARBA" id="ARBA00021364"/>
    </source>
</evidence>
<feature type="binding site" evidence="9">
    <location>
        <position position="193"/>
    </location>
    <ligand>
        <name>L-glutamate</name>
        <dbReference type="ChEBI" id="CHEBI:29985"/>
    </ligand>
</feature>
<evidence type="ECO:0000256" key="5">
    <source>
        <dbReference type="ARBA" id="ARBA00022598"/>
    </source>
</evidence>
<feature type="binding site" evidence="10">
    <location>
        <position position="78"/>
    </location>
    <ligand>
        <name>ATP</name>
        <dbReference type="ChEBI" id="CHEBI:30616"/>
    </ligand>
</feature>
<feature type="binding site" evidence="11">
    <location>
        <position position="6"/>
    </location>
    <ligand>
        <name>Mg(2+)</name>
        <dbReference type="ChEBI" id="CHEBI:18420"/>
        <label>1</label>
    </ligand>
</feature>
<dbReference type="AlphaFoldDB" id="A0A399ENR9"/>
<organism evidence="16 17">
    <name type="scientific">Calidithermus roseus</name>
    <dbReference type="NCBI Taxonomy" id="1644118"/>
    <lineage>
        <taxon>Bacteria</taxon>
        <taxon>Thermotogati</taxon>
        <taxon>Deinococcota</taxon>
        <taxon>Deinococci</taxon>
        <taxon>Thermales</taxon>
        <taxon>Thermaceae</taxon>
        <taxon>Calidithermus</taxon>
    </lineage>
</organism>
<proteinExistence type="inferred from homology"/>
<keyword evidence="4" id="KW-0963">Cytoplasm</keyword>
<protein>
    <recommendedName>
        <fullName evidence="3">Glutamine synthetase</fullName>
    </recommendedName>
    <alternativeName>
        <fullName evidence="8">Glutamate--ammonia ligase</fullName>
    </alternativeName>
</protein>
<dbReference type="Pfam" id="PF00120">
    <property type="entry name" value="Gln-synt_C"/>
    <property type="match status" value="1"/>
</dbReference>